<protein>
    <submittedName>
        <fullName evidence="1">Uncharacterized protein</fullName>
    </submittedName>
</protein>
<comment type="caution">
    <text evidence="1">The sequence shown here is derived from an EMBL/GenBank/DDBJ whole genome shotgun (WGS) entry which is preliminary data.</text>
</comment>
<dbReference type="Proteomes" id="UP001595539">
    <property type="component" value="Unassembled WGS sequence"/>
</dbReference>
<dbReference type="RefSeq" id="WP_377760696.1">
    <property type="nucleotide sequence ID" value="NZ_JBHRXY010000004.1"/>
</dbReference>
<organism evidence="1 2">
    <name type="scientific">Paracoccus angustae</name>
    <dbReference type="NCBI Taxonomy" id="1671480"/>
    <lineage>
        <taxon>Bacteria</taxon>
        <taxon>Pseudomonadati</taxon>
        <taxon>Pseudomonadota</taxon>
        <taxon>Alphaproteobacteria</taxon>
        <taxon>Rhodobacterales</taxon>
        <taxon>Paracoccaceae</taxon>
        <taxon>Paracoccus</taxon>
    </lineage>
</organism>
<dbReference type="InterPro" id="IPR036661">
    <property type="entry name" value="Luciferase-like_sf"/>
</dbReference>
<evidence type="ECO:0000313" key="1">
    <source>
        <dbReference type="EMBL" id="MFC3629242.1"/>
    </source>
</evidence>
<dbReference type="SUPFAM" id="SSF51679">
    <property type="entry name" value="Bacterial luciferase-like"/>
    <property type="match status" value="1"/>
</dbReference>
<proteinExistence type="predicted"/>
<gene>
    <name evidence="1" type="ORF">ACFOM8_07260</name>
</gene>
<reference evidence="2" key="1">
    <citation type="journal article" date="2019" name="Int. J. Syst. Evol. Microbiol.">
        <title>The Global Catalogue of Microorganisms (GCM) 10K type strain sequencing project: providing services to taxonomists for standard genome sequencing and annotation.</title>
        <authorList>
            <consortium name="The Broad Institute Genomics Platform"/>
            <consortium name="The Broad Institute Genome Sequencing Center for Infectious Disease"/>
            <person name="Wu L."/>
            <person name="Ma J."/>
        </authorList>
    </citation>
    <scope>NUCLEOTIDE SEQUENCE [LARGE SCALE GENOMIC DNA]</scope>
    <source>
        <strain evidence="2">KCTC 42473</strain>
    </source>
</reference>
<dbReference type="EMBL" id="JBHRXY010000004">
    <property type="protein sequence ID" value="MFC3629242.1"/>
    <property type="molecule type" value="Genomic_DNA"/>
</dbReference>
<name>A0ABV7U2K4_9RHOB</name>
<accession>A0ABV7U2K4</accession>
<keyword evidence="2" id="KW-1185">Reference proteome</keyword>
<evidence type="ECO:0000313" key="2">
    <source>
        <dbReference type="Proteomes" id="UP001595539"/>
    </source>
</evidence>
<sequence length="65" mass="6904">MPFGNIAAPGCRHHPAVMAQAAATLQRMFPDRLGVDRIFVHNVGCNQDASIDMAARKLVATTGGK</sequence>